<dbReference type="Proteomes" id="UP000184241">
    <property type="component" value="Unassembled WGS sequence"/>
</dbReference>
<evidence type="ECO:0000313" key="2">
    <source>
        <dbReference type="Proteomes" id="UP000184241"/>
    </source>
</evidence>
<protein>
    <submittedName>
        <fullName evidence="1">Uncharacterized protein</fullName>
    </submittedName>
</protein>
<dbReference type="EMBL" id="FQXU01000004">
    <property type="protein sequence ID" value="SHH92147.1"/>
    <property type="molecule type" value="Genomic_DNA"/>
</dbReference>
<organism evidence="1 2">
    <name type="scientific">Clostridium intestinale DSM 6191</name>
    <dbReference type="NCBI Taxonomy" id="1121320"/>
    <lineage>
        <taxon>Bacteria</taxon>
        <taxon>Bacillati</taxon>
        <taxon>Bacillota</taxon>
        <taxon>Clostridia</taxon>
        <taxon>Eubacteriales</taxon>
        <taxon>Clostridiaceae</taxon>
        <taxon>Clostridium</taxon>
    </lineage>
</organism>
<name>A0A1M5WX74_9CLOT</name>
<dbReference type="RefSeq" id="WP_083553428.1">
    <property type="nucleotide sequence ID" value="NZ_FQXU01000004.1"/>
</dbReference>
<accession>A0A1M5WX74</accession>
<dbReference type="AlphaFoldDB" id="A0A1M5WX74"/>
<proteinExistence type="predicted"/>
<evidence type="ECO:0000313" key="1">
    <source>
        <dbReference type="EMBL" id="SHH92147.1"/>
    </source>
</evidence>
<sequence>MAAKGITYQAKDVLFKSMSSIYKDKALNVYGLNYPKIVEMIPSDLPEVKADEKRADSIFLLEDGSILLLEYESNKRVEENMFKYLDYTVRILRRYFEETKDFPRIHIAVVYTAEVKEAKSTVTFGDIIINSQSVFMSNFDGDSIFEEVKKRIQNKEKLTSEDKMKIVLLPLMNTSRHKQNIIEESIELVKFIDSEEEQLALIAGILTATDKFIEKNYAKKVREWLTMTKVDKIYQEEKEKAIEEAKKEVRRKEKLELAKNLMDVLSVEMIAKKTGLSIEEVEKLRESK</sequence>
<reference evidence="1 2" key="1">
    <citation type="submission" date="2016-11" db="EMBL/GenBank/DDBJ databases">
        <authorList>
            <person name="Jaros S."/>
            <person name="Januszkiewicz K."/>
            <person name="Wedrychowicz H."/>
        </authorList>
    </citation>
    <scope>NUCLEOTIDE SEQUENCE [LARGE SCALE GENOMIC DNA]</scope>
    <source>
        <strain evidence="1 2">DSM 6191</strain>
    </source>
</reference>
<gene>
    <name evidence="1" type="ORF">SAMN02745941_01306</name>
</gene>